<evidence type="ECO:0000313" key="2">
    <source>
        <dbReference type="EMBL" id="KAF9072942.1"/>
    </source>
</evidence>
<evidence type="ECO:0008006" key="4">
    <source>
        <dbReference type="Google" id="ProtNLM"/>
    </source>
</evidence>
<proteinExistence type="predicted"/>
<name>A0A9P5Q2K3_9AGAR</name>
<feature type="chain" id="PRO_5040284975" description="Lysine-specific metallo-endopeptidase domain-containing protein" evidence="1">
    <location>
        <begin position="22"/>
        <end position="299"/>
    </location>
</feature>
<feature type="signal peptide" evidence="1">
    <location>
        <begin position="1"/>
        <end position="21"/>
    </location>
</feature>
<accession>A0A9P5Q2K3</accession>
<reference evidence="2" key="1">
    <citation type="submission" date="2020-11" db="EMBL/GenBank/DDBJ databases">
        <authorList>
            <consortium name="DOE Joint Genome Institute"/>
            <person name="Ahrendt S."/>
            <person name="Riley R."/>
            <person name="Andreopoulos W."/>
            <person name="Labutti K."/>
            <person name="Pangilinan J."/>
            <person name="Ruiz-Duenas F.J."/>
            <person name="Barrasa J.M."/>
            <person name="Sanchez-Garcia M."/>
            <person name="Camarero S."/>
            <person name="Miyauchi S."/>
            <person name="Serrano A."/>
            <person name="Linde D."/>
            <person name="Babiker R."/>
            <person name="Drula E."/>
            <person name="Ayuso-Fernandez I."/>
            <person name="Pacheco R."/>
            <person name="Padilla G."/>
            <person name="Ferreira P."/>
            <person name="Barriuso J."/>
            <person name="Kellner H."/>
            <person name="Castanera R."/>
            <person name="Alfaro M."/>
            <person name="Ramirez L."/>
            <person name="Pisabarro A.G."/>
            <person name="Kuo A."/>
            <person name="Tritt A."/>
            <person name="Lipzen A."/>
            <person name="He G."/>
            <person name="Yan M."/>
            <person name="Ng V."/>
            <person name="Cullen D."/>
            <person name="Martin F."/>
            <person name="Rosso M.-N."/>
            <person name="Henrissat B."/>
            <person name="Hibbett D."/>
            <person name="Martinez A.T."/>
            <person name="Grigoriev I.V."/>
        </authorList>
    </citation>
    <scope>NUCLEOTIDE SEQUENCE</scope>
    <source>
        <strain evidence="2">AH 40177</strain>
    </source>
</reference>
<keyword evidence="1" id="KW-0732">Signal</keyword>
<dbReference type="SUPFAM" id="SSF55486">
    <property type="entry name" value="Metalloproteases ('zincins'), catalytic domain"/>
    <property type="match status" value="1"/>
</dbReference>
<dbReference type="AlphaFoldDB" id="A0A9P5Q2K3"/>
<organism evidence="2 3">
    <name type="scientific">Rhodocollybia butyracea</name>
    <dbReference type="NCBI Taxonomy" id="206335"/>
    <lineage>
        <taxon>Eukaryota</taxon>
        <taxon>Fungi</taxon>
        <taxon>Dikarya</taxon>
        <taxon>Basidiomycota</taxon>
        <taxon>Agaricomycotina</taxon>
        <taxon>Agaricomycetes</taxon>
        <taxon>Agaricomycetidae</taxon>
        <taxon>Agaricales</taxon>
        <taxon>Marasmiineae</taxon>
        <taxon>Omphalotaceae</taxon>
        <taxon>Rhodocollybia</taxon>
    </lineage>
</organism>
<comment type="caution">
    <text evidence="2">The sequence shown here is derived from an EMBL/GenBank/DDBJ whole genome shotgun (WGS) entry which is preliminary data.</text>
</comment>
<dbReference type="Gene3D" id="3.40.390.10">
    <property type="entry name" value="Collagenase (Catalytic Domain)"/>
    <property type="match status" value="1"/>
</dbReference>
<gene>
    <name evidence="2" type="ORF">BDP27DRAFT_1319676</name>
</gene>
<evidence type="ECO:0000256" key="1">
    <source>
        <dbReference type="SAM" id="SignalP"/>
    </source>
</evidence>
<evidence type="ECO:0000313" key="3">
    <source>
        <dbReference type="Proteomes" id="UP000772434"/>
    </source>
</evidence>
<protein>
    <recommendedName>
        <fullName evidence="4">Lysine-specific metallo-endopeptidase domain-containing protein</fullName>
    </recommendedName>
</protein>
<dbReference type="InterPro" id="IPR024079">
    <property type="entry name" value="MetalloPept_cat_dom_sf"/>
</dbReference>
<dbReference type="OrthoDB" id="3067665at2759"/>
<dbReference type="Proteomes" id="UP000772434">
    <property type="component" value="Unassembled WGS sequence"/>
</dbReference>
<dbReference type="GO" id="GO:0008237">
    <property type="term" value="F:metallopeptidase activity"/>
    <property type="evidence" value="ECO:0007669"/>
    <property type="project" value="InterPro"/>
</dbReference>
<sequence length="299" mass="32522">MLVGMHISALFVSIFLLSVHAAPSLVARVPSPETHPLVARLVDIDQHSCKDHLQKVETAFSDAFTLASDAVQGLSQDAHDAIFFPQDTALVVNMYKSILSGGGEHGKKKIPVTCKDISACTTNNHGNPPLAATTFKNRPNPNLNLCPLFFTHSWTEQDLSSKQFTPNGWCKGYPNFNIAQSLTAGHVVLHEMTHLAFIAMHAAKEAGHRYAHHPILVDSTGTDDLLGKKDENHGSKTYSQFPPAGVITLKQRWEAYLAQKKPGGSLKKPPLVMTMVAEAYAVTATLSYLSVNCHKALHG</sequence>
<dbReference type="EMBL" id="JADNRY010000021">
    <property type="protein sequence ID" value="KAF9072942.1"/>
    <property type="molecule type" value="Genomic_DNA"/>
</dbReference>
<keyword evidence="3" id="KW-1185">Reference proteome</keyword>